<dbReference type="GO" id="GO:0004672">
    <property type="term" value="F:protein kinase activity"/>
    <property type="evidence" value="ECO:0007669"/>
    <property type="project" value="InterPro"/>
</dbReference>
<reference evidence="3" key="1">
    <citation type="submission" date="2019-06" db="EMBL/GenBank/DDBJ databases">
        <authorList>
            <person name="Palmer J.M."/>
        </authorList>
    </citation>
    <scope>NUCLEOTIDE SEQUENCE</scope>
    <source>
        <strain evidence="3">TWF679</strain>
    </source>
</reference>
<dbReference type="InterPro" id="IPR017441">
    <property type="entry name" value="Protein_kinase_ATP_BS"/>
</dbReference>
<feature type="domain" description="Protein kinase" evidence="2">
    <location>
        <begin position="336"/>
        <end position="507"/>
    </location>
</feature>
<sequence>MYRSILAPLKPGFLRPLKCAPPIRVQPYSSQGGFTLQDFLNLEIPFPPKARKEYLSSTASTVAANPRALRGTFRTWNSFFEEVETFFTPHLDLRSGSLTYDSHLPNVIRQTRLSDENGVRDLASIVLEIPCAKVIHALNGISSKPQFRSSRASVNIGDADRVLTFDRPELHVKNNIYSPRVVFEEKTPWALPLRGIDIVREVNRNRHNNENRYLRAVHQLYGYMTFNHLKYGILTSVESTRILRRVHDSAHPDGLLECSPEIDITSKGMRSPLAAYAFIACRAYREGFMHLSLDPDLDFPTRSLVLQLADYERLLKPIPGLVFPKSPRQAVKKLRLFLRDVVGGGNHAYTTRASAFFDDPDEGKPIVLKIYDLYSPKATQRYHREIDMYHHLVSLQGTCVPEMYAGGHERGGGFGLIVLEDCGAEMDQTRFRTSKGQCKTALSEIHRLGVLHRDMAFRNITYKENDPSPVRIIDFGESTVDGNVATKNAKRLELRAIEKLCSRQDSS</sequence>
<feature type="binding site" evidence="1">
    <location>
        <position position="369"/>
    </location>
    <ligand>
        <name>ATP</name>
        <dbReference type="ChEBI" id="CHEBI:30616"/>
    </ligand>
</feature>
<proteinExistence type="predicted"/>
<dbReference type="InterPro" id="IPR011009">
    <property type="entry name" value="Kinase-like_dom_sf"/>
</dbReference>
<dbReference type="PROSITE" id="PS00107">
    <property type="entry name" value="PROTEIN_KINASE_ATP"/>
    <property type="match status" value="1"/>
</dbReference>
<dbReference type="Gene3D" id="1.10.510.10">
    <property type="entry name" value="Transferase(Phosphotransferase) domain 1"/>
    <property type="match status" value="1"/>
</dbReference>
<keyword evidence="1" id="KW-0067">ATP-binding</keyword>
<dbReference type="PROSITE" id="PS50011">
    <property type="entry name" value="PROTEIN_KINASE_DOM"/>
    <property type="match status" value="1"/>
</dbReference>
<dbReference type="InterPro" id="IPR000719">
    <property type="entry name" value="Prot_kinase_dom"/>
</dbReference>
<dbReference type="GO" id="GO:0005524">
    <property type="term" value="F:ATP binding"/>
    <property type="evidence" value="ECO:0007669"/>
    <property type="project" value="UniProtKB-UniRule"/>
</dbReference>
<dbReference type="PANTHER" id="PTHR37171:SF1">
    <property type="entry name" value="SERINE_THREONINE-PROTEIN KINASE YRZF-RELATED"/>
    <property type="match status" value="1"/>
</dbReference>
<evidence type="ECO:0000313" key="4">
    <source>
        <dbReference type="Proteomes" id="UP000614610"/>
    </source>
</evidence>
<dbReference type="PANTHER" id="PTHR37171">
    <property type="entry name" value="SERINE/THREONINE-PROTEIN KINASE YRZF-RELATED"/>
    <property type="match status" value="1"/>
</dbReference>
<keyword evidence="1" id="KW-0547">Nucleotide-binding</keyword>
<gene>
    <name evidence="3" type="ORF">TWF679_011164</name>
</gene>
<dbReference type="OrthoDB" id="2942798at2759"/>
<evidence type="ECO:0000259" key="2">
    <source>
        <dbReference type="PROSITE" id="PS50011"/>
    </source>
</evidence>
<evidence type="ECO:0000313" key="3">
    <source>
        <dbReference type="EMBL" id="KAF3201877.1"/>
    </source>
</evidence>
<dbReference type="SUPFAM" id="SSF56112">
    <property type="entry name" value="Protein kinase-like (PK-like)"/>
    <property type="match status" value="1"/>
</dbReference>
<protein>
    <recommendedName>
        <fullName evidence="2">Protein kinase domain-containing protein</fullName>
    </recommendedName>
</protein>
<comment type="caution">
    <text evidence="3">The sequence shown here is derived from an EMBL/GenBank/DDBJ whole genome shotgun (WGS) entry which is preliminary data.</text>
</comment>
<dbReference type="EMBL" id="WIWT01000093">
    <property type="protein sequence ID" value="KAF3201877.1"/>
    <property type="molecule type" value="Genomic_DNA"/>
</dbReference>
<name>A0A8H8UYP5_ORBOL</name>
<dbReference type="InterPro" id="IPR052396">
    <property type="entry name" value="Meiotic_Drive_Suppr_Kinase"/>
</dbReference>
<organism evidence="3 4">
    <name type="scientific">Orbilia oligospora</name>
    <name type="common">Nematode-trapping fungus</name>
    <name type="synonym">Arthrobotrys oligospora</name>
    <dbReference type="NCBI Taxonomy" id="2813651"/>
    <lineage>
        <taxon>Eukaryota</taxon>
        <taxon>Fungi</taxon>
        <taxon>Dikarya</taxon>
        <taxon>Ascomycota</taxon>
        <taxon>Pezizomycotina</taxon>
        <taxon>Orbiliomycetes</taxon>
        <taxon>Orbiliales</taxon>
        <taxon>Orbiliaceae</taxon>
        <taxon>Orbilia</taxon>
    </lineage>
</organism>
<accession>A0A8H8UYP5</accession>
<dbReference type="AlphaFoldDB" id="A0A8H8UYP5"/>
<dbReference type="Proteomes" id="UP000614610">
    <property type="component" value="Unassembled WGS sequence"/>
</dbReference>
<evidence type="ECO:0000256" key="1">
    <source>
        <dbReference type="PROSITE-ProRule" id="PRU10141"/>
    </source>
</evidence>